<evidence type="ECO:0000313" key="1">
    <source>
        <dbReference type="EMBL" id="QIV94062.1"/>
    </source>
</evidence>
<evidence type="ECO:0008006" key="3">
    <source>
        <dbReference type="Google" id="ProtNLM"/>
    </source>
</evidence>
<name>A0A6M3HV10_9GAMM</name>
<evidence type="ECO:0000313" key="2">
    <source>
        <dbReference type="Proteomes" id="UP000503320"/>
    </source>
</evidence>
<dbReference type="KEGG" id="afri:E3E15_01295"/>
<keyword evidence="2" id="KW-1185">Reference proteome</keyword>
<gene>
    <name evidence="1" type="ORF">E3E15_01295</name>
</gene>
<proteinExistence type="predicted"/>
<dbReference type="SUPFAM" id="SSF52402">
    <property type="entry name" value="Adenine nucleotide alpha hydrolases-like"/>
    <property type="match status" value="1"/>
</dbReference>
<dbReference type="Gene3D" id="3.40.50.620">
    <property type="entry name" value="HUPs"/>
    <property type="match status" value="1"/>
</dbReference>
<dbReference type="InterPro" id="IPR014729">
    <property type="entry name" value="Rossmann-like_a/b/a_fold"/>
</dbReference>
<organism evidence="1 2">
    <name type="scientific">Allofrancisella frigidaquae</name>
    <dbReference type="NCBI Taxonomy" id="1085644"/>
    <lineage>
        <taxon>Bacteria</taxon>
        <taxon>Pseudomonadati</taxon>
        <taxon>Pseudomonadota</taxon>
        <taxon>Gammaproteobacteria</taxon>
        <taxon>Thiotrichales</taxon>
        <taxon>Francisellaceae</taxon>
        <taxon>Allofrancisella</taxon>
    </lineage>
</organism>
<protein>
    <recommendedName>
        <fullName evidence="3">Phosphoadenosine phosphosulphate reductase domain-containing protein</fullName>
    </recommendedName>
</protein>
<dbReference type="Proteomes" id="UP000503320">
    <property type="component" value="Chromosome"/>
</dbReference>
<dbReference type="EMBL" id="CP038017">
    <property type="protein sequence ID" value="QIV94062.1"/>
    <property type="molecule type" value="Genomic_DNA"/>
</dbReference>
<dbReference type="AlphaFoldDB" id="A0A6M3HV10"/>
<sequence length="242" mass="28133">MGQAKKNIIIANYSIHSLALICWAKQHLSSNFFVLSVDTGFASHDWNSYLKNVFSWLEQQKINYFHLKAEHSFSELVNARKQFPSQQFSWCAGFLKGITLLNKIDTLDPNAEATILLSHRKDLSKVSQLLKNVDEEEKYDYRRLEYPLLDKTFEDITQLTKDLPFKPANHSLECQPCIHMTQQEFKNISSEDIKKVISLEKQINAYMFFGQPFDSLKDEFLSEKNILQELSKACSWEYSCGL</sequence>
<reference evidence="1 2" key="1">
    <citation type="submission" date="2019-03" db="EMBL/GenBank/DDBJ databases">
        <title>Complete Genome Sequence of Allofrancisella frigidaquae Strain SYSU 10HL1970 Isolated from Water-Cooling Systems in China.</title>
        <authorList>
            <person name="Ohrman C."/>
            <person name="Uneklint I."/>
            <person name="Sjodin A."/>
        </authorList>
    </citation>
    <scope>NUCLEOTIDE SEQUENCE [LARGE SCALE GENOMIC DNA]</scope>
    <source>
        <strain evidence="1 2">SYSU 10HL1970</strain>
    </source>
</reference>
<accession>A0A6M3HV10</accession>
<dbReference type="RefSeq" id="WP_172106298.1">
    <property type="nucleotide sequence ID" value="NZ_CP038017.1"/>
</dbReference>